<evidence type="ECO:0000256" key="1">
    <source>
        <dbReference type="SAM" id="MobiDB-lite"/>
    </source>
</evidence>
<accession>A0ABR0LYV8</accession>
<feature type="region of interest" description="Disordered" evidence="1">
    <location>
        <begin position="1"/>
        <end position="20"/>
    </location>
</feature>
<dbReference type="EMBL" id="JAVRRA010008398">
    <property type="protein sequence ID" value="KAK5256766.1"/>
    <property type="molecule type" value="Genomic_DNA"/>
</dbReference>
<protein>
    <submittedName>
        <fullName evidence="2">Gypsy retrotransposon integrase-like protein 1</fullName>
    </submittedName>
</protein>
<gene>
    <name evidence="2" type="primary">GIN1_6</name>
    <name evidence="2" type="ORF">LTR16_002452</name>
</gene>
<sequence length="136" mass="14276">MADRGFANNAGLNTGQGPVEISTSIAGTREIASTAGSQSSHPEVKLDAGSQLEIANSGRQNFRGHCSGFAFLTQMQQKYGDLLIPEAGPSTTVTIRFDLPQVFDSPLSLGKQGPIIPPPLPPKTVAVDLIECALEN</sequence>
<evidence type="ECO:0000313" key="2">
    <source>
        <dbReference type="EMBL" id="KAK5256766.1"/>
    </source>
</evidence>
<evidence type="ECO:0000313" key="3">
    <source>
        <dbReference type="Proteomes" id="UP001357485"/>
    </source>
</evidence>
<reference evidence="2 3" key="1">
    <citation type="submission" date="2023-08" db="EMBL/GenBank/DDBJ databases">
        <title>Black Yeasts Isolated from many extreme environments.</title>
        <authorList>
            <person name="Coleine C."/>
            <person name="Stajich J.E."/>
            <person name="Selbmann L."/>
        </authorList>
    </citation>
    <scope>NUCLEOTIDE SEQUENCE [LARGE SCALE GENOMIC DNA]</scope>
    <source>
        <strain evidence="2 3">CCFEE 536</strain>
    </source>
</reference>
<feature type="compositionally biased region" description="Polar residues" evidence="1">
    <location>
        <begin position="10"/>
        <end position="20"/>
    </location>
</feature>
<dbReference type="Proteomes" id="UP001357485">
    <property type="component" value="Unassembled WGS sequence"/>
</dbReference>
<proteinExistence type="predicted"/>
<name>A0ABR0LYV8_9PEZI</name>
<organism evidence="2 3">
    <name type="scientific">Cryomyces antarcticus</name>
    <dbReference type="NCBI Taxonomy" id="329879"/>
    <lineage>
        <taxon>Eukaryota</taxon>
        <taxon>Fungi</taxon>
        <taxon>Dikarya</taxon>
        <taxon>Ascomycota</taxon>
        <taxon>Pezizomycotina</taxon>
        <taxon>Dothideomycetes</taxon>
        <taxon>Dothideomycetes incertae sedis</taxon>
        <taxon>Cryomyces</taxon>
    </lineage>
</organism>
<comment type="caution">
    <text evidence="2">The sequence shown here is derived from an EMBL/GenBank/DDBJ whole genome shotgun (WGS) entry which is preliminary data.</text>
</comment>
<keyword evidence="3" id="KW-1185">Reference proteome</keyword>
<feature type="non-terminal residue" evidence="2">
    <location>
        <position position="136"/>
    </location>
</feature>